<dbReference type="EMBL" id="BOOY01000026">
    <property type="protein sequence ID" value="GIJ04132.1"/>
    <property type="molecule type" value="Genomic_DNA"/>
</dbReference>
<reference evidence="2" key="1">
    <citation type="submission" date="2021-01" db="EMBL/GenBank/DDBJ databases">
        <title>Whole genome shotgun sequence of Spirilliplanes yamanashiensis NBRC 15828.</title>
        <authorList>
            <person name="Komaki H."/>
            <person name="Tamura T."/>
        </authorList>
    </citation>
    <scope>NUCLEOTIDE SEQUENCE</scope>
    <source>
        <strain evidence="2">NBRC 15828</strain>
    </source>
</reference>
<protein>
    <submittedName>
        <fullName evidence="2">Uncharacterized protein</fullName>
    </submittedName>
</protein>
<sequence>MVPPPSCSSSKGVSAPAREAGDGIPSVASGQAIRRPGATGISGGRARVTTAAHRAST</sequence>
<evidence type="ECO:0000313" key="3">
    <source>
        <dbReference type="Proteomes" id="UP000652013"/>
    </source>
</evidence>
<proteinExistence type="predicted"/>
<comment type="caution">
    <text evidence="2">The sequence shown here is derived from an EMBL/GenBank/DDBJ whole genome shotgun (WGS) entry which is preliminary data.</text>
</comment>
<dbReference type="Proteomes" id="UP000652013">
    <property type="component" value="Unassembled WGS sequence"/>
</dbReference>
<feature type="region of interest" description="Disordered" evidence="1">
    <location>
        <begin position="1"/>
        <end position="57"/>
    </location>
</feature>
<accession>A0A8J3YA27</accession>
<evidence type="ECO:0000313" key="2">
    <source>
        <dbReference type="EMBL" id="GIJ04132.1"/>
    </source>
</evidence>
<name>A0A8J3YA27_9ACTN</name>
<keyword evidence="3" id="KW-1185">Reference proteome</keyword>
<organism evidence="2 3">
    <name type="scientific">Spirilliplanes yamanashiensis</name>
    <dbReference type="NCBI Taxonomy" id="42233"/>
    <lineage>
        <taxon>Bacteria</taxon>
        <taxon>Bacillati</taxon>
        <taxon>Actinomycetota</taxon>
        <taxon>Actinomycetes</taxon>
        <taxon>Micromonosporales</taxon>
        <taxon>Micromonosporaceae</taxon>
        <taxon>Spirilliplanes</taxon>
    </lineage>
</organism>
<evidence type="ECO:0000256" key="1">
    <source>
        <dbReference type="SAM" id="MobiDB-lite"/>
    </source>
</evidence>
<gene>
    <name evidence="2" type="ORF">Sya03_34840</name>
</gene>
<dbReference type="AlphaFoldDB" id="A0A8J3YA27"/>